<comment type="caution">
    <text evidence="1">The sequence shown here is derived from an EMBL/GenBank/DDBJ whole genome shotgun (WGS) entry which is preliminary data.</text>
</comment>
<dbReference type="InterPro" id="IPR021445">
    <property type="entry name" value="DUF3095"/>
</dbReference>
<dbReference type="Pfam" id="PF11294">
    <property type="entry name" value="DUF3095"/>
    <property type="match status" value="1"/>
</dbReference>
<dbReference type="AlphaFoldDB" id="A0A833H2V6"/>
<reference evidence="1 2" key="1">
    <citation type="submission" date="2019-10" db="EMBL/GenBank/DDBJ databases">
        <title>Extracellular Electron Transfer in a Candidatus Methanoperedens spp. Enrichment Culture.</title>
        <authorList>
            <person name="Berger S."/>
            <person name="Rangel Shaw D."/>
            <person name="Berben T."/>
            <person name="In 'T Zandt M."/>
            <person name="Frank J."/>
            <person name="Reimann J."/>
            <person name="Jetten M.S.M."/>
            <person name="Welte C.U."/>
        </authorList>
    </citation>
    <scope>NUCLEOTIDE SEQUENCE [LARGE SCALE GENOMIC DNA]</scope>
    <source>
        <strain evidence="1">SB12</strain>
    </source>
</reference>
<sequence>MPESALTLYKQLPSHASLDAYFRSGGIPVPHTWWVAATDVQNSTAAIAAGRYKDVNVAGGLALVAAANALNDFEFPFLFGGDGVLFLIPPDAVDTMRDVLADTVASVREWFTLDLRAALIPVQALYEKGYSFRMARQVISPYYTQAILEGDALDEIDRLLKHDDRYRLGDEGLTGKADFTGFTCRWQDIPSPAGEVLTLIVRGDSAAIRDVLAAIERTYGPESSHRPVREELLSLDDTGANVAKEAIVAGRGQTGGLTRLKIGLEMFITGLAMRFRIPLRAFHYDLARLKEYQVISSDYKKYDGTLKIVLSGTSDSRTALLAYLDDLYRSGRIQYGAHVSDRAIMTCLLHSGSGRDVHFVDGADGGYALAAIALKKQLLEKKEASG</sequence>
<dbReference type="Proteomes" id="UP000460298">
    <property type="component" value="Unassembled WGS sequence"/>
</dbReference>
<dbReference type="EMBL" id="WBUI01000005">
    <property type="protein sequence ID" value="KAB2933614.1"/>
    <property type="molecule type" value="Genomic_DNA"/>
</dbReference>
<organism evidence="1 2">
    <name type="scientific">Leptonema illini</name>
    <dbReference type="NCBI Taxonomy" id="183"/>
    <lineage>
        <taxon>Bacteria</taxon>
        <taxon>Pseudomonadati</taxon>
        <taxon>Spirochaetota</taxon>
        <taxon>Spirochaetia</taxon>
        <taxon>Leptospirales</taxon>
        <taxon>Leptospiraceae</taxon>
        <taxon>Leptonema</taxon>
    </lineage>
</organism>
<proteinExistence type="predicted"/>
<evidence type="ECO:0000313" key="1">
    <source>
        <dbReference type="EMBL" id="KAB2933614.1"/>
    </source>
</evidence>
<protein>
    <submittedName>
        <fullName evidence="1">DUF3095 domain-containing protein</fullName>
    </submittedName>
</protein>
<evidence type="ECO:0000313" key="2">
    <source>
        <dbReference type="Proteomes" id="UP000460298"/>
    </source>
</evidence>
<accession>A0A833H2V6</accession>
<gene>
    <name evidence="1" type="ORF">F9K24_07155</name>
</gene>
<name>A0A833H2V6_9LEPT</name>